<evidence type="ECO:0000256" key="2">
    <source>
        <dbReference type="ARBA" id="ARBA00004651"/>
    </source>
</evidence>
<keyword evidence="8" id="KW-0547">Nucleotide-binding</keyword>
<gene>
    <name evidence="17" type="ORF">LZ012_10530</name>
</gene>
<dbReference type="InterPro" id="IPR004358">
    <property type="entry name" value="Sig_transdc_His_kin-like_C"/>
</dbReference>
<evidence type="ECO:0000256" key="7">
    <source>
        <dbReference type="ARBA" id="ARBA00022692"/>
    </source>
</evidence>
<keyword evidence="11 14" id="KW-1133">Transmembrane helix</keyword>
<evidence type="ECO:0000256" key="14">
    <source>
        <dbReference type="SAM" id="Phobius"/>
    </source>
</evidence>
<dbReference type="PANTHER" id="PTHR43065:SF10">
    <property type="entry name" value="PEROXIDE STRESS-ACTIVATED HISTIDINE KINASE MAK3"/>
    <property type="match status" value="1"/>
</dbReference>
<dbReference type="InterPro" id="IPR003660">
    <property type="entry name" value="HAMP_dom"/>
</dbReference>
<comment type="subcellular location">
    <subcellularLocation>
        <location evidence="2">Cell membrane</location>
        <topology evidence="2">Multi-pass membrane protein</topology>
    </subcellularLocation>
</comment>
<dbReference type="PROSITE" id="PS50885">
    <property type="entry name" value="HAMP"/>
    <property type="match status" value="1"/>
</dbReference>
<evidence type="ECO:0000256" key="8">
    <source>
        <dbReference type="ARBA" id="ARBA00022741"/>
    </source>
</evidence>
<keyword evidence="13 14" id="KW-0472">Membrane</keyword>
<dbReference type="Gene3D" id="6.10.340.10">
    <property type="match status" value="1"/>
</dbReference>
<dbReference type="SUPFAM" id="SSF158472">
    <property type="entry name" value="HAMP domain-like"/>
    <property type="match status" value="1"/>
</dbReference>
<dbReference type="Pfam" id="PF00672">
    <property type="entry name" value="HAMP"/>
    <property type="match status" value="1"/>
</dbReference>
<dbReference type="Pfam" id="PF02518">
    <property type="entry name" value="HATPase_c"/>
    <property type="match status" value="1"/>
</dbReference>
<evidence type="ECO:0000256" key="3">
    <source>
        <dbReference type="ARBA" id="ARBA00012438"/>
    </source>
</evidence>
<dbReference type="SUPFAM" id="SSF47384">
    <property type="entry name" value="Homodimeric domain of signal transducing histidine kinase"/>
    <property type="match status" value="1"/>
</dbReference>
<organism evidence="17 18">
    <name type="scientific">Dechloromonas hankyongensis</name>
    <dbReference type="NCBI Taxonomy" id="2908002"/>
    <lineage>
        <taxon>Bacteria</taxon>
        <taxon>Pseudomonadati</taxon>
        <taxon>Pseudomonadota</taxon>
        <taxon>Betaproteobacteria</taxon>
        <taxon>Rhodocyclales</taxon>
        <taxon>Azonexaceae</taxon>
        <taxon>Dechloromonas</taxon>
    </lineage>
</organism>
<dbReference type="SUPFAM" id="SSF55874">
    <property type="entry name" value="ATPase domain of HSP90 chaperone/DNA topoisomerase II/histidine kinase"/>
    <property type="match status" value="1"/>
</dbReference>
<protein>
    <recommendedName>
        <fullName evidence="3">histidine kinase</fullName>
        <ecNumber evidence="3">2.7.13.3</ecNumber>
    </recommendedName>
</protein>
<dbReference type="InterPro" id="IPR005467">
    <property type="entry name" value="His_kinase_dom"/>
</dbReference>
<dbReference type="EMBL" id="JAKLTN010000002">
    <property type="protein sequence ID" value="MCG2577428.1"/>
    <property type="molecule type" value="Genomic_DNA"/>
</dbReference>
<dbReference type="SMART" id="SM00387">
    <property type="entry name" value="HATPase_c"/>
    <property type="match status" value="1"/>
</dbReference>
<keyword evidence="18" id="KW-1185">Reference proteome</keyword>
<dbReference type="InterPro" id="IPR003661">
    <property type="entry name" value="HisK_dim/P_dom"/>
</dbReference>
<dbReference type="InterPro" id="IPR003594">
    <property type="entry name" value="HATPase_dom"/>
</dbReference>
<evidence type="ECO:0000256" key="5">
    <source>
        <dbReference type="ARBA" id="ARBA00022553"/>
    </source>
</evidence>
<evidence type="ECO:0000313" key="17">
    <source>
        <dbReference type="EMBL" id="MCG2577428.1"/>
    </source>
</evidence>
<dbReference type="EC" id="2.7.13.3" evidence="3"/>
<keyword evidence="7 14" id="KW-0812">Transmembrane</keyword>
<sequence length="664" mass="71891">MILPARRSIRTRLLLLALIPLGVVLPLIMAALAYWGGNYFDRLLVTKVRSDLAVAHGYFERVTEGVGRSVASLAVSDKVLRAVGRHGGPPSPDVANLLGAMLAERKLDFLRFLDVNAARRAGGQWPVVASALAGSERTETEAFSAAQLAAIRPELAAQARTPLVATPNAKSDGREVEDGGIVIHTAAPVFDAAGRLIGVLEGGVLLNKNLDFIDNMNAIVYPDGALPFGSAGTATLFLGDVRVATNVRLFGETRAIGTRVSAAVHQTVLDQGKTWLDRAFVVRDWYVSAYEPLLDGRQQRIGMLYVGFLEEPFVRARWQAFAAVAGVFVLAMLLAGAFAVLSARRVFKPIERMHATMTAIEQGDLDARVGNVESEDELGAMAAHFDRLLDQLQAQAESLKRWGASLDAKVAERTAELERAVADLKAAQSQLVMNEKLAAIGQLTAGVAHEINNPIAVVQGNLDVLRDVLGPRAEPVANEIKLIHEQVQRVRLIVAKLLQFARPQDYVGYLEPVDTSVLLLDCLLLVRHLLTKGDIAIEQHVDSTRRIVCNKNELQQVIINLFVNAIQAMPKGGVLKICVEDWDETDMPLGIRLIVTDSGPGISEADLAQLFKPFFTAKKPGGNGLGLWVSQALVERYGGRITAHSTLGKGASFTVWLKLEPQGL</sequence>
<dbReference type="PANTHER" id="PTHR43065">
    <property type="entry name" value="SENSOR HISTIDINE KINASE"/>
    <property type="match status" value="1"/>
</dbReference>
<dbReference type="Gene3D" id="3.30.565.10">
    <property type="entry name" value="Histidine kinase-like ATPase, C-terminal domain"/>
    <property type="match status" value="1"/>
</dbReference>
<evidence type="ECO:0000256" key="9">
    <source>
        <dbReference type="ARBA" id="ARBA00022777"/>
    </source>
</evidence>
<evidence type="ECO:0000256" key="6">
    <source>
        <dbReference type="ARBA" id="ARBA00022679"/>
    </source>
</evidence>
<dbReference type="SUPFAM" id="SSF103190">
    <property type="entry name" value="Sensory domain-like"/>
    <property type="match status" value="1"/>
</dbReference>
<dbReference type="Gene3D" id="1.10.287.130">
    <property type="match status" value="1"/>
</dbReference>
<comment type="caution">
    <text evidence="17">The sequence shown here is derived from an EMBL/GenBank/DDBJ whole genome shotgun (WGS) entry which is preliminary data.</text>
</comment>
<dbReference type="CDD" id="cd00082">
    <property type="entry name" value="HisKA"/>
    <property type="match status" value="1"/>
</dbReference>
<feature type="domain" description="Histidine kinase" evidence="15">
    <location>
        <begin position="446"/>
        <end position="661"/>
    </location>
</feature>
<keyword evidence="6" id="KW-0808">Transferase</keyword>
<name>A0ABS9K2P7_9RHOO</name>
<proteinExistence type="predicted"/>
<dbReference type="InterPro" id="IPR036890">
    <property type="entry name" value="HATPase_C_sf"/>
</dbReference>
<dbReference type="PRINTS" id="PR00344">
    <property type="entry name" value="BCTRLSENSOR"/>
</dbReference>
<keyword evidence="12" id="KW-0902">Two-component regulatory system</keyword>
<dbReference type="InterPro" id="IPR036097">
    <property type="entry name" value="HisK_dim/P_sf"/>
</dbReference>
<dbReference type="Proteomes" id="UP001165384">
    <property type="component" value="Unassembled WGS sequence"/>
</dbReference>
<dbReference type="InterPro" id="IPR033463">
    <property type="entry name" value="sCache_3"/>
</dbReference>
<dbReference type="InterPro" id="IPR029151">
    <property type="entry name" value="Sensor-like_sf"/>
</dbReference>
<comment type="catalytic activity">
    <reaction evidence="1">
        <text>ATP + protein L-histidine = ADP + protein N-phospho-L-histidine.</text>
        <dbReference type="EC" id="2.7.13.3"/>
    </reaction>
</comment>
<keyword evidence="4" id="KW-1003">Cell membrane</keyword>
<evidence type="ECO:0000256" key="12">
    <source>
        <dbReference type="ARBA" id="ARBA00023012"/>
    </source>
</evidence>
<dbReference type="PROSITE" id="PS50109">
    <property type="entry name" value="HIS_KIN"/>
    <property type="match status" value="1"/>
</dbReference>
<keyword evidence="5" id="KW-0597">Phosphoprotein</keyword>
<dbReference type="Pfam" id="PF17202">
    <property type="entry name" value="sCache_3_3"/>
    <property type="match status" value="1"/>
</dbReference>
<dbReference type="Pfam" id="PF00512">
    <property type="entry name" value="HisKA"/>
    <property type="match status" value="1"/>
</dbReference>
<evidence type="ECO:0000256" key="13">
    <source>
        <dbReference type="ARBA" id="ARBA00023136"/>
    </source>
</evidence>
<keyword evidence="9" id="KW-0418">Kinase</keyword>
<dbReference type="SMART" id="SM00304">
    <property type="entry name" value="HAMP"/>
    <property type="match status" value="1"/>
</dbReference>
<evidence type="ECO:0000256" key="1">
    <source>
        <dbReference type="ARBA" id="ARBA00000085"/>
    </source>
</evidence>
<keyword evidence="10" id="KW-0067">ATP-binding</keyword>
<evidence type="ECO:0000256" key="4">
    <source>
        <dbReference type="ARBA" id="ARBA00022475"/>
    </source>
</evidence>
<dbReference type="RefSeq" id="WP_275710502.1">
    <property type="nucleotide sequence ID" value="NZ_JAKLTN010000002.1"/>
</dbReference>
<evidence type="ECO:0000259" key="16">
    <source>
        <dbReference type="PROSITE" id="PS50885"/>
    </source>
</evidence>
<evidence type="ECO:0000256" key="11">
    <source>
        <dbReference type="ARBA" id="ARBA00022989"/>
    </source>
</evidence>
<evidence type="ECO:0000313" key="18">
    <source>
        <dbReference type="Proteomes" id="UP001165384"/>
    </source>
</evidence>
<reference evidence="17" key="1">
    <citation type="submission" date="2022-01" db="EMBL/GenBank/DDBJ databases">
        <authorList>
            <person name="Jo J.-H."/>
            <person name="Im W.-T."/>
        </authorList>
    </citation>
    <scope>NUCLEOTIDE SEQUENCE</scope>
    <source>
        <strain evidence="17">XY25</strain>
    </source>
</reference>
<evidence type="ECO:0000259" key="15">
    <source>
        <dbReference type="PROSITE" id="PS50109"/>
    </source>
</evidence>
<dbReference type="SMART" id="SM00388">
    <property type="entry name" value="HisKA"/>
    <property type="match status" value="1"/>
</dbReference>
<dbReference type="CDD" id="cd06225">
    <property type="entry name" value="HAMP"/>
    <property type="match status" value="1"/>
</dbReference>
<feature type="transmembrane region" description="Helical" evidence="14">
    <location>
        <begin position="318"/>
        <end position="343"/>
    </location>
</feature>
<accession>A0ABS9K2P7</accession>
<evidence type="ECO:0000256" key="10">
    <source>
        <dbReference type="ARBA" id="ARBA00022840"/>
    </source>
</evidence>
<feature type="domain" description="HAMP" evidence="16">
    <location>
        <begin position="344"/>
        <end position="397"/>
    </location>
</feature>